<comment type="caution">
    <text evidence="7">The sequence shown here is derived from an EMBL/GenBank/DDBJ whole genome shotgun (WGS) entry which is preliminary data.</text>
</comment>
<comment type="subcellular location">
    <subcellularLocation>
        <location evidence="3">Cell membrane</location>
        <topology evidence="3">Peripheral membrane protein</topology>
        <orientation evidence="3">Cytoplasmic side</orientation>
    </subcellularLocation>
</comment>
<evidence type="ECO:0000256" key="3">
    <source>
        <dbReference type="HAMAP-Rule" id="MF_01357"/>
    </source>
</evidence>
<dbReference type="SUPFAM" id="SSF143243">
    <property type="entry name" value="Nqo5-like"/>
    <property type="match status" value="1"/>
</dbReference>
<comment type="similarity">
    <text evidence="1 3 4">Belongs to the complex I 30 kDa subunit family.</text>
</comment>
<keyword evidence="2 3" id="KW-0813">Transport</keyword>
<evidence type="ECO:0000256" key="5">
    <source>
        <dbReference type="RuleBase" id="RU003582"/>
    </source>
</evidence>
<proteinExistence type="inferred from homology"/>
<keyword evidence="3" id="KW-0472">Membrane</keyword>
<name>A0ABS2KIU7_9GAMM</name>
<evidence type="ECO:0000256" key="2">
    <source>
        <dbReference type="ARBA" id="ARBA00022448"/>
    </source>
</evidence>
<dbReference type="RefSeq" id="WP_204632410.1">
    <property type="nucleotide sequence ID" value="NZ_BSOC01000002.1"/>
</dbReference>
<accession>A0ABS2KIU7</accession>
<keyword evidence="3" id="KW-1003">Cell membrane</keyword>
<evidence type="ECO:0000259" key="6">
    <source>
        <dbReference type="Pfam" id="PF00329"/>
    </source>
</evidence>
<dbReference type="NCBIfam" id="NF004730">
    <property type="entry name" value="PRK06074.1-1"/>
    <property type="match status" value="1"/>
</dbReference>
<dbReference type="Proteomes" id="UP001430193">
    <property type="component" value="Unassembled WGS sequence"/>
</dbReference>
<dbReference type="EC" id="7.1.1.-" evidence="3"/>
<comment type="subunit">
    <text evidence="3">NDH-1 is composed of 14 different subunits. Subunits NuoB, C, D, E, F, and G constitute the peripheral sector of the complex.</text>
</comment>
<dbReference type="InterPro" id="IPR020396">
    <property type="entry name" value="NADH_UbQ_OxRdtase_CS"/>
</dbReference>
<dbReference type="Pfam" id="PF00329">
    <property type="entry name" value="Complex1_30kDa"/>
    <property type="match status" value="1"/>
</dbReference>
<keyword evidence="3 4" id="KW-0520">NAD</keyword>
<evidence type="ECO:0000256" key="4">
    <source>
        <dbReference type="RuleBase" id="RU003456"/>
    </source>
</evidence>
<evidence type="ECO:0000256" key="1">
    <source>
        <dbReference type="ARBA" id="ARBA00007569"/>
    </source>
</evidence>
<reference evidence="7" key="1">
    <citation type="submission" date="2020-10" db="EMBL/GenBank/DDBJ databases">
        <title>Phylogeny of dyella-like bacteria.</title>
        <authorList>
            <person name="Fu J."/>
        </authorList>
    </citation>
    <scope>NUCLEOTIDE SEQUENCE</scope>
    <source>
        <strain evidence="7">DHON07</strain>
    </source>
</reference>
<keyword evidence="3 5" id="KW-0874">Quinone</keyword>
<evidence type="ECO:0000313" key="7">
    <source>
        <dbReference type="EMBL" id="MBM7130864.1"/>
    </source>
</evidence>
<dbReference type="InterPro" id="IPR010218">
    <property type="entry name" value="NADH_DH_suC"/>
</dbReference>
<dbReference type="PROSITE" id="PS00542">
    <property type="entry name" value="COMPLEX1_30K"/>
    <property type="match status" value="1"/>
</dbReference>
<organism evidence="7 8">
    <name type="scientific">Dyella mobilis</name>
    <dbReference type="NCBI Taxonomy" id="1849582"/>
    <lineage>
        <taxon>Bacteria</taxon>
        <taxon>Pseudomonadati</taxon>
        <taxon>Pseudomonadota</taxon>
        <taxon>Gammaproteobacteria</taxon>
        <taxon>Lysobacterales</taxon>
        <taxon>Rhodanobacteraceae</taxon>
        <taxon>Dyella</taxon>
    </lineage>
</organism>
<gene>
    <name evidence="3" type="primary">nuoC</name>
    <name evidence="7" type="ORF">ISS99_15110</name>
</gene>
<dbReference type="Gene3D" id="3.30.460.80">
    <property type="entry name" value="NADH:ubiquinone oxidoreductase, 30kDa subunit"/>
    <property type="match status" value="1"/>
</dbReference>
<dbReference type="InterPro" id="IPR037232">
    <property type="entry name" value="NADH_quin_OxRdtase_su_C/D-like"/>
</dbReference>
<comment type="catalytic activity">
    <reaction evidence="3 5">
        <text>a quinone + NADH + 5 H(+)(in) = a quinol + NAD(+) + 4 H(+)(out)</text>
        <dbReference type="Rhea" id="RHEA:57888"/>
        <dbReference type="ChEBI" id="CHEBI:15378"/>
        <dbReference type="ChEBI" id="CHEBI:24646"/>
        <dbReference type="ChEBI" id="CHEBI:57540"/>
        <dbReference type="ChEBI" id="CHEBI:57945"/>
        <dbReference type="ChEBI" id="CHEBI:132124"/>
    </reaction>
</comment>
<dbReference type="HAMAP" id="MF_01357">
    <property type="entry name" value="NDH1_NuoC"/>
    <property type="match status" value="1"/>
</dbReference>
<feature type="domain" description="NADH:ubiquinone oxidoreductase 30kDa subunit" evidence="6">
    <location>
        <begin position="33"/>
        <end position="192"/>
    </location>
</feature>
<sequence>MSDTQTNSLAERLNARFGDQLKITVSHGQVTAVVAAANLLSVATALRDEPGFRFTEAVDLCGVDYLSHGQTEWDTTDVTSTGFSRGVEGEAVGRFTWADRPRDVAIPNRFGSVVHLLSIELNQRLRVRVFCEDDSLPVVPSLVHTWPGLNWFERESFDLFGIIYDGHPDLRRILTDYGFVGHPFRKDFPLIGNVEVRYDTEQKRVVYEPVSIEPRVLVPRVIRDDADLIQAKAEAADHWREN</sequence>
<keyword evidence="8" id="KW-1185">Reference proteome</keyword>
<dbReference type="InterPro" id="IPR001268">
    <property type="entry name" value="NADH_UbQ_OxRdtase_30kDa_su"/>
</dbReference>
<evidence type="ECO:0000313" key="8">
    <source>
        <dbReference type="Proteomes" id="UP001430193"/>
    </source>
</evidence>
<dbReference type="PANTHER" id="PTHR10884:SF14">
    <property type="entry name" value="NADH DEHYDROGENASE [UBIQUINONE] IRON-SULFUR PROTEIN 3, MITOCHONDRIAL"/>
    <property type="match status" value="1"/>
</dbReference>
<keyword evidence="7" id="KW-0560">Oxidoreductase</keyword>
<keyword evidence="3" id="KW-0830">Ubiquinone</keyword>
<dbReference type="EMBL" id="JADIKF010000039">
    <property type="protein sequence ID" value="MBM7130864.1"/>
    <property type="molecule type" value="Genomic_DNA"/>
</dbReference>
<dbReference type="PANTHER" id="PTHR10884">
    <property type="entry name" value="NADH DEHYDROGENASE UBIQUINONE IRON-SULFUR PROTEIN 3"/>
    <property type="match status" value="1"/>
</dbReference>
<dbReference type="GO" id="GO:0016491">
    <property type="term" value="F:oxidoreductase activity"/>
    <property type="evidence" value="ECO:0007669"/>
    <property type="project" value="UniProtKB-KW"/>
</dbReference>
<protein>
    <recommendedName>
        <fullName evidence="3">NADH-quinone oxidoreductase subunit C</fullName>
        <ecNumber evidence="3">7.1.1.-</ecNumber>
    </recommendedName>
    <alternativeName>
        <fullName evidence="3">NADH dehydrogenase I subunit C</fullName>
    </alternativeName>
    <alternativeName>
        <fullName evidence="3">NDH-1 subunit C</fullName>
    </alternativeName>
</protein>
<comment type="function">
    <text evidence="3">NDH-1 shuttles electrons from NADH, via FMN and iron-sulfur (Fe-S) centers, to quinones in the respiratory chain. The immediate electron acceptor for the enzyme in this species is believed to be ubiquinone. Couples the redox reaction to proton translocation (for every two electrons transferred, four hydrogen ions are translocated across the cytoplasmic membrane), and thus conserves the redox energy in a proton gradient.</text>
</comment>
<keyword evidence="3 4" id="KW-1278">Translocase</keyword>